<proteinExistence type="predicted"/>
<dbReference type="EMBL" id="JANGAB010000194">
    <property type="protein sequence ID" value="MCQ4950731.1"/>
    <property type="molecule type" value="Genomic_DNA"/>
</dbReference>
<sequence>GFRAEVCREMEALGLSFVEEKNKAASRQDAKFSAEGSKVEAWVIPTYEELMIARDTLELIEK</sequence>
<keyword evidence="2" id="KW-0547">Nucleotide-binding</keyword>
<keyword evidence="3 5" id="KW-0418">Kinase</keyword>
<dbReference type="GO" id="GO:0016301">
    <property type="term" value="F:kinase activity"/>
    <property type="evidence" value="ECO:0007669"/>
    <property type="project" value="UniProtKB-KW"/>
</dbReference>
<dbReference type="GO" id="GO:0005524">
    <property type="term" value="F:ATP binding"/>
    <property type="evidence" value="ECO:0007669"/>
    <property type="project" value="UniProtKB-KW"/>
</dbReference>
<dbReference type="InterPro" id="IPR000890">
    <property type="entry name" value="Aliphatic_acid_kin_short-chain"/>
</dbReference>
<protein>
    <submittedName>
        <fullName evidence="5">Acetate kinase</fullName>
    </submittedName>
</protein>
<keyword evidence="4" id="KW-0067">ATP-binding</keyword>
<evidence type="ECO:0000313" key="6">
    <source>
        <dbReference type="Proteomes" id="UP001205063"/>
    </source>
</evidence>
<evidence type="ECO:0000256" key="1">
    <source>
        <dbReference type="ARBA" id="ARBA00022679"/>
    </source>
</evidence>
<dbReference type="Proteomes" id="UP001205063">
    <property type="component" value="Unassembled WGS sequence"/>
</dbReference>
<comment type="caution">
    <text evidence="5">The sequence shown here is derived from an EMBL/GenBank/DDBJ whole genome shotgun (WGS) entry which is preliminary data.</text>
</comment>
<dbReference type="AlphaFoldDB" id="A0AAW5KH90"/>
<accession>A0AAW5KH90</accession>
<name>A0AAW5KH90_9FIRM</name>
<dbReference type="Gene3D" id="3.30.420.40">
    <property type="match status" value="1"/>
</dbReference>
<evidence type="ECO:0000256" key="3">
    <source>
        <dbReference type="ARBA" id="ARBA00022777"/>
    </source>
</evidence>
<gene>
    <name evidence="5" type="ORF">NE646_13930</name>
</gene>
<reference evidence="5" key="1">
    <citation type="submission" date="2022-06" db="EMBL/GenBank/DDBJ databases">
        <title>Isolation of gut microbiota from human fecal samples.</title>
        <authorList>
            <person name="Pamer E.G."/>
            <person name="Barat B."/>
            <person name="Waligurski E."/>
            <person name="Medina S."/>
            <person name="Paddock L."/>
            <person name="Mostad J."/>
        </authorList>
    </citation>
    <scope>NUCLEOTIDE SEQUENCE</scope>
    <source>
        <strain evidence="5">DFI.7.96</strain>
    </source>
</reference>
<evidence type="ECO:0000256" key="4">
    <source>
        <dbReference type="ARBA" id="ARBA00022840"/>
    </source>
</evidence>
<dbReference type="Pfam" id="PF00871">
    <property type="entry name" value="Acetate_kinase"/>
    <property type="match status" value="1"/>
</dbReference>
<evidence type="ECO:0000256" key="2">
    <source>
        <dbReference type="ARBA" id="ARBA00022741"/>
    </source>
</evidence>
<feature type="non-terminal residue" evidence="5">
    <location>
        <position position="1"/>
    </location>
</feature>
<keyword evidence="1" id="KW-0808">Transferase</keyword>
<dbReference type="SUPFAM" id="SSF53067">
    <property type="entry name" value="Actin-like ATPase domain"/>
    <property type="match status" value="1"/>
</dbReference>
<organism evidence="5 6">
    <name type="scientific">Bittarella massiliensis</name>
    <name type="common">ex Durand et al. 2017</name>
    <dbReference type="NCBI Taxonomy" id="1720313"/>
    <lineage>
        <taxon>Bacteria</taxon>
        <taxon>Bacillati</taxon>
        <taxon>Bacillota</taxon>
        <taxon>Clostridia</taxon>
        <taxon>Eubacteriales</taxon>
        <taxon>Oscillospiraceae</taxon>
        <taxon>Bittarella (ex Durand et al. 2017)</taxon>
    </lineage>
</organism>
<evidence type="ECO:0000313" key="5">
    <source>
        <dbReference type="EMBL" id="MCQ4950731.1"/>
    </source>
</evidence>
<dbReference type="InterPro" id="IPR043129">
    <property type="entry name" value="ATPase_NBD"/>
</dbReference>
<dbReference type="GO" id="GO:0016774">
    <property type="term" value="F:phosphotransferase activity, carboxyl group as acceptor"/>
    <property type="evidence" value="ECO:0007669"/>
    <property type="project" value="InterPro"/>
</dbReference>